<keyword evidence="1" id="KW-0812">Transmembrane</keyword>
<dbReference type="EMBL" id="UYRS01018304">
    <property type="protein sequence ID" value="VDK32041.1"/>
    <property type="molecule type" value="Genomic_DNA"/>
</dbReference>
<proteinExistence type="predicted"/>
<sequence length="410" mass="45092">MPGFPIDCEKCPAIEECEIVVCSSEERSGKLLPITSESCELSCSQVDISCRRFPNGRLDWYPFNPCAVTTTTSTTTTTTTSTTTTVAVPIDHAPPSFDYQNALETTVQIPLFFPSGSASGDMLHDIEPILTPAEPTAQQKKQSYGLSWLVSEPELELILWVMFGVALMLILIGFIGLGGFVCYRRRIKKQIKITTCPRYYDFSRQRAYGIVAYDAGTYGPGLEYEKLRGSNDACYWTQRADTREPGSIRRIPSPQISVCSPFCSANRHGTAGVDHNYVHHVSIPSTSFRLTDGVAPINSAYHLVSFAPSVDTMENAVMGKPSTCMQDVSYIHGLESGATSLDRHQRAVLTMTPDRQITGAVSSLSTTSPIPMGNDALIVSTYHRTNSFRNEVRGDAEPHGQIIHQQQTKV</sequence>
<dbReference type="WBParaSite" id="TASK_0000358501-mRNA-1">
    <property type="protein sequence ID" value="TASK_0000358501-mRNA-1"/>
    <property type="gene ID" value="TASK_0000358501"/>
</dbReference>
<reference evidence="2 3" key="2">
    <citation type="submission" date="2018-11" db="EMBL/GenBank/DDBJ databases">
        <authorList>
            <consortium name="Pathogen Informatics"/>
        </authorList>
    </citation>
    <scope>NUCLEOTIDE SEQUENCE [LARGE SCALE GENOMIC DNA]</scope>
</reference>
<keyword evidence="1" id="KW-1133">Transmembrane helix</keyword>
<evidence type="ECO:0000256" key="1">
    <source>
        <dbReference type="SAM" id="Phobius"/>
    </source>
</evidence>
<feature type="transmembrane region" description="Helical" evidence="1">
    <location>
        <begin position="157"/>
        <end position="183"/>
    </location>
</feature>
<gene>
    <name evidence="2" type="ORF">TASK_LOCUS3586</name>
</gene>
<organism evidence="4">
    <name type="scientific">Taenia asiatica</name>
    <name type="common">Asian tapeworm</name>
    <dbReference type="NCBI Taxonomy" id="60517"/>
    <lineage>
        <taxon>Eukaryota</taxon>
        <taxon>Metazoa</taxon>
        <taxon>Spiralia</taxon>
        <taxon>Lophotrochozoa</taxon>
        <taxon>Platyhelminthes</taxon>
        <taxon>Cestoda</taxon>
        <taxon>Eucestoda</taxon>
        <taxon>Cyclophyllidea</taxon>
        <taxon>Taeniidae</taxon>
        <taxon>Taenia</taxon>
    </lineage>
</organism>
<protein>
    <submittedName>
        <fullName evidence="4">Sortilin_C domain-containing protein</fullName>
    </submittedName>
</protein>
<evidence type="ECO:0000313" key="4">
    <source>
        <dbReference type="WBParaSite" id="TASK_0000358501-mRNA-1"/>
    </source>
</evidence>
<name>A0A0R3W1H3_TAEAS</name>
<keyword evidence="1" id="KW-0472">Membrane</keyword>
<keyword evidence="3" id="KW-1185">Reference proteome</keyword>
<dbReference type="OrthoDB" id="6244424at2759"/>
<dbReference type="Proteomes" id="UP000282613">
    <property type="component" value="Unassembled WGS sequence"/>
</dbReference>
<accession>A0A0R3W1H3</accession>
<dbReference type="AlphaFoldDB" id="A0A0R3W1H3"/>
<reference evidence="4" key="1">
    <citation type="submission" date="2017-02" db="UniProtKB">
        <authorList>
            <consortium name="WormBaseParasite"/>
        </authorList>
    </citation>
    <scope>IDENTIFICATION</scope>
</reference>
<evidence type="ECO:0000313" key="3">
    <source>
        <dbReference type="Proteomes" id="UP000282613"/>
    </source>
</evidence>
<evidence type="ECO:0000313" key="2">
    <source>
        <dbReference type="EMBL" id="VDK32041.1"/>
    </source>
</evidence>